<feature type="non-terminal residue" evidence="2">
    <location>
        <position position="1"/>
    </location>
</feature>
<evidence type="ECO:0000256" key="1">
    <source>
        <dbReference type="SAM" id="MobiDB-lite"/>
    </source>
</evidence>
<protein>
    <submittedName>
        <fullName evidence="2">Uncharacterized protein</fullName>
    </submittedName>
</protein>
<feature type="region of interest" description="Disordered" evidence="1">
    <location>
        <begin position="78"/>
        <end position="110"/>
    </location>
</feature>
<proteinExistence type="predicted"/>
<evidence type="ECO:0000313" key="2">
    <source>
        <dbReference type="EMBL" id="JAS43803.1"/>
    </source>
</evidence>
<name>A0A1B6F1Q6_9HEMI</name>
<accession>A0A1B6F1Q6</accession>
<gene>
    <name evidence="2" type="ORF">g.48167</name>
</gene>
<reference evidence="2" key="1">
    <citation type="submission" date="2015-11" db="EMBL/GenBank/DDBJ databases">
        <title>De novo transcriptome assembly of four potential Pierce s Disease insect vectors from Arizona vineyards.</title>
        <authorList>
            <person name="Tassone E.E."/>
        </authorList>
    </citation>
    <scope>NUCLEOTIDE SEQUENCE</scope>
</reference>
<dbReference type="AlphaFoldDB" id="A0A1B6F1Q6"/>
<dbReference type="EMBL" id="GECZ01025966">
    <property type="protein sequence ID" value="JAS43803.1"/>
    <property type="molecule type" value="Transcribed_RNA"/>
</dbReference>
<sequence length="200" mass="22311">FVRKLRETEIIGVQLSVDKPSEDNKPEELDVKDYFSETIDQEETPIALSSSIPIMSIDQETSSNVNLEQSNRIEILQLETPTKSEAQEGSSEDSDSSNKVKLKSNEDVDRSVDNQETVTIITENIVEQRAEVTIELSDAESSTSSDNSWADSRRNTILHTDKHLHIARGDKSNVLSCGEDVTRIEILPGSEIPRRPSISI</sequence>
<feature type="compositionally biased region" description="Polar residues" evidence="1">
    <location>
        <begin position="79"/>
        <end position="89"/>
    </location>
</feature>
<feature type="non-terminal residue" evidence="2">
    <location>
        <position position="200"/>
    </location>
</feature>
<organism evidence="2">
    <name type="scientific">Cuerna arida</name>
    <dbReference type="NCBI Taxonomy" id="1464854"/>
    <lineage>
        <taxon>Eukaryota</taxon>
        <taxon>Metazoa</taxon>
        <taxon>Ecdysozoa</taxon>
        <taxon>Arthropoda</taxon>
        <taxon>Hexapoda</taxon>
        <taxon>Insecta</taxon>
        <taxon>Pterygota</taxon>
        <taxon>Neoptera</taxon>
        <taxon>Paraneoptera</taxon>
        <taxon>Hemiptera</taxon>
        <taxon>Auchenorrhyncha</taxon>
        <taxon>Membracoidea</taxon>
        <taxon>Cicadellidae</taxon>
        <taxon>Cicadellinae</taxon>
        <taxon>Proconiini</taxon>
        <taxon>Cuerna</taxon>
    </lineage>
</organism>